<dbReference type="InterPro" id="IPR014612">
    <property type="entry name" value="Pop7/Rpp20"/>
</dbReference>
<dbReference type="eggNOG" id="ENOG502S59H">
    <property type="taxonomic scope" value="Eukaryota"/>
</dbReference>
<dbReference type="Gene3D" id="3.30.110.20">
    <property type="entry name" value="Alba-like domain"/>
    <property type="match status" value="1"/>
</dbReference>
<keyword evidence="2" id="KW-0819">tRNA processing</keyword>
<evidence type="ECO:0000256" key="2">
    <source>
        <dbReference type="ARBA" id="ARBA00022694"/>
    </source>
</evidence>
<dbReference type="STRING" id="590646.G3AZU4"/>
<sequence length="153" mass="17290">MAGSDKIKRINGKHIKHRANIHISSVVERETTFLVKSSTPFVSALKRIHKMLDKFNKTITTNTRKYQGGDYKNVKFITVKGMGKTIETTLGIANKLQNEANYRVDVLTGSVEVLDEFAPPDSSDGPPKGAIQETVFQKRMVSYVELHVWLKRE</sequence>
<dbReference type="EMBL" id="GL996514">
    <property type="protein sequence ID" value="EGV65472.1"/>
    <property type="molecule type" value="Genomic_DNA"/>
</dbReference>
<evidence type="ECO:0000313" key="5">
    <source>
        <dbReference type="Proteomes" id="UP000000707"/>
    </source>
</evidence>
<name>G3AZU4_CANTC</name>
<dbReference type="InterPro" id="IPR020241">
    <property type="entry name" value="RNase_P/MRP_Pop7_fungi"/>
</dbReference>
<evidence type="ECO:0000256" key="3">
    <source>
        <dbReference type="ARBA" id="ARBA00023242"/>
    </source>
</evidence>
<dbReference type="RefSeq" id="XP_006685158.1">
    <property type="nucleotide sequence ID" value="XM_006685095.1"/>
</dbReference>
<dbReference type="PANTHER" id="PTHR28256">
    <property type="entry name" value="RIBONUCLEASES P/MRP PROTEIN SUBUNIT POP7"/>
    <property type="match status" value="1"/>
</dbReference>
<proteinExistence type="predicted"/>
<dbReference type="HOGENOM" id="CLU_133944_0_0_1"/>
<dbReference type="GeneID" id="18246766"/>
<reference evidence="4 5" key="1">
    <citation type="journal article" date="2011" name="Proc. Natl. Acad. Sci. U.S.A.">
        <title>Comparative genomics of xylose-fermenting fungi for enhanced biofuel production.</title>
        <authorList>
            <person name="Wohlbach D.J."/>
            <person name="Kuo A."/>
            <person name="Sato T.K."/>
            <person name="Potts K.M."/>
            <person name="Salamov A.A."/>
            <person name="LaButti K.M."/>
            <person name="Sun H."/>
            <person name="Clum A."/>
            <person name="Pangilinan J.L."/>
            <person name="Lindquist E.A."/>
            <person name="Lucas S."/>
            <person name="Lapidus A."/>
            <person name="Jin M."/>
            <person name="Gunawan C."/>
            <person name="Balan V."/>
            <person name="Dale B.E."/>
            <person name="Jeffries T.W."/>
            <person name="Zinkel R."/>
            <person name="Barry K.W."/>
            <person name="Grigoriev I.V."/>
            <person name="Gasch A.P."/>
        </authorList>
    </citation>
    <scope>NUCLEOTIDE SEQUENCE [LARGE SCALE GENOMIC DNA]</scope>
    <source>
        <strain evidence="4">ATCC 10573</strain>
        <strain evidence="5">ATCC 10573 / BCRC 21748 / CBS 615 / JCM 9827 / NBRC 10315 / NRRL Y-1498 / VKM Y-70</strain>
    </source>
</reference>
<comment type="subcellular location">
    <subcellularLocation>
        <location evidence="1">Nucleus</location>
    </subcellularLocation>
</comment>
<dbReference type="GO" id="GO:0000171">
    <property type="term" value="F:ribonuclease MRP activity"/>
    <property type="evidence" value="ECO:0007669"/>
    <property type="project" value="TreeGrafter"/>
</dbReference>
<evidence type="ECO:0000256" key="1">
    <source>
        <dbReference type="ARBA" id="ARBA00004123"/>
    </source>
</evidence>
<dbReference type="GO" id="GO:0000294">
    <property type="term" value="P:nuclear-transcribed mRNA catabolic process, RNase MRP-dependent"/>
    <property type="evidence" value="ECO:0007669"/>
    <property type="project" value="TreeGrafter"/>
</dbReference>
<dbReference type="GO" id="GO:0034965">
    <property type="term" value="P:intronic box C/D snoRNA processing"/>
    <property type="evidence" value="ECO:0007669"/>
    <property type="project" value="TreeGrafter"/>
</dbReference>
<dbReference type="GO" id="GO:0005655">
    <property type="term" value="C:nucleolar ribonuclease P complex"/>
    <property type="evidence" value="ECO:0007669"/>
    <property type="project" value="InterPro"/>
</dbReference>
<gene>
    <name evidence="4" type="ORF">CANTEDRAFT_112980</name>
</gene>
<dbReference type="AlphaFoldDB" id="G3AZU4"/>
<dbReference type="GO" id="GO:0000172">
    <property type="term" value="C:ribonuclease MRP complex"/>
    <property type="evidence" value="ECO:0007669"/>
    <property type="project" value="InterPro"/>
</dbReference>
<dbReference type="InterPro" id="IPR036882">
    <property type="entry name" value="Alba-like_dom_sf"/>
</dbReference>
<dbReference type="Pfam" id="PF12328">
    <property type="entry name" value="Rpp20"/>
    <property type="match status" value="1"/>
</dbReference>
<dbReference type="GO" id="GO:0004526">
    <property type="term" value="F:ribonuclease P activity"/>
    <property type="evidence" value="ECO:0007669"/>
    <property type="project" value="TreeGrafter"/>
</dbReference>
<keyword evidence="3" id="KW-0539">Nucleus</keyword>
<dbReference type="OrthoDB" id="5416589at2759"/>
<dbReference type="KEGG" id="cten:18246766"/>
<dbReference type="GO" id="GO:0006364">
    <property type="term" value="P:rRNA processing"/>
    <property type="evidence" value="ECO:0007669"/>
    <property type="project" value="TreeGrafter"/>
</dbReference>
<dbReference type="GO" id="GO:0003723">
    <property type="term" value="F:RNA binding"/>
    <property type="evidence" value="ECO:0007669"/>
    <property type="project" value="TreeGrafter"/>
</dbReference>
<dbReference type="SUPFAM" id="SSF82704">
    <property type="entry name" value="AlbA-like"/>
    <property type="match status" value="1"/>
</dbReference>
<organism evidence="5">
    <name type="scientific">Candida tenuis (strain ATCC 10573 / BCRC 21748 / CBS 615 / JCM 9827 / NBRC 10315 / NRRL Y-1498 / VKM Y-70)</name>
    <name type="common">Yeast</name>
    <name type="synonym">Yamadazyma tenuis</name>
    <dbReference type="NCBI Taxonomy" id="590646"/>
    <lineage>
        <taxon>Eukaryota</taxon>
        <taxon>Fungi</taxon>
        <taxon>Dikarya</taxon>
        <taxon>Ascomycota</taxon>
        <taxon>Saccharomycotina</taxon>
        <taxon>Pichiomycetes</taxon>
        <taxon>Debaryomycetaceae</taxon>
        <taxon>Yamadazyma</taxon>
    </lineage>
</organism>
<keyword evidence="5" id="KW-1185">Reference proteome</keyword>
<dbReference type="EMBL" id="GL996514">
    <property type="protein sequence ID" value="EGV65471.1"/>
    <property type="molecule type" value="Genomic_DNA"/>
</dbReference>
<protein>
    <submittedName>
        <fullName evidence="4">Uncharacterized protein</fullName>
    </submittedName>
</protein>
<evidence type="ECO:0000313" key="4">
    <source>
        <dbReference type="EMBL" id="EGV65472.1"/>
    </source>
</evidence>
<dbReference type="PANTHER" id="PTHR28256:SF1">
    <property type="entry name" value="RIBONUCLEASES P_MRP PROTEIN SUBUNIT POP7"/>
    <property type="match status" value="1"/>
</dbReference>
<dbReference type="Proteomes" id="UP000000707">
    <property type="component" value="Unassembled WGS sequence"/>
</dbReference>
<accession>G3AZU4</accession>
<dbReference type="GO" id="GO:0001682">
    <property type="term" value="P:tRNA 5'-leader removal"/>
    <property type="evidence" value="ECO:0007669"/>
    <property type="project" value="InterPro"/>
</dbReference>